<accession>G5IF16</accession>
<comment type="caution">
    <text evidence="7">The sequence shown here is derived from an EMBL/GenBank/DDBJ whole genome shotgun (WGS) entry which is preliminary data.</text>
</comment>
<dbReference type="GO" id="GO:0005737">
    <property type="term" value="C:cytoplasm"/>
    <property type="evidence" value="ECO:0007669"/>
    <property type="project" value="TreeGrafter"/>
</dbReference>
<dbReference type="Pfam" id="PF00355">
    <property type="entry name" value="Rieske"/>
    <property type="match status" value="1"/>
</dbReference>
<gene>
    <name evidence="7" type="ORF">HMPREF9473_02093</name>
</gene>
<evidence type="ECO:0000313" key="8">
    <source>
        <dbReference type="Proteomes" id="UP000005384"/>
    </source>
</evidence>
<evidence type="ECO:0000256" key="4">
    <source>
        <dbReference type="ARBA" id="ARBA00023014"/>
    </source>
</evidence>
<dbReference type="RefSeq" id="WP_006780073.1">
    <property type="nucleotide sequence ID" value="NZ_CP040506.1"/>
</dbReference>
<dbReference type="AlphaFoldDB" id="G5IF16"/>
<reference evidence="7 8" key="1">
    <citation type="submission" date="2011-08" db="EMBL/GenBank/DDBJ databases">
        <title>The Genome Sequence of Clostridium hathewayi WAL-18680.</title>
        <authorList>
            <consortium name="The Broad Institute Genome Sequencing Platform"/>
            <person name="Earl A."/>
            <person name="Ward D."/>
            <person name="Feldgarden M."/>
            <person name="Gevers D."/>
            <person name="Finegold S.M."/>
            <person name="Summanen P.H."/>
            <person name="Molitoris D.R."/>
            <person name="Song M."/>
            <person name="Daigneault M."/>
            <person name="Allen-Vercoe E."/>
            <person name="Young S.K."/>
            <person name="Zeng Q."/>
            <person name="Gargeya S."/>
            <person name="Fitzgerald M."/>
            <person name="Haas B."/>
            <person name="Abouelleil A."/>
            <person name="Alvarado L."/>
            <person name="Arachchi H.M."/>
            <person name="Berlin A."/>
            <person name="Brown A."/>
            <person name="Chapman S.B."/>
            <person name="Chen Z."/>
            <person name="Dunbar C."/>
            <person name="Freedman E."/>
            <person name="Gearin G."/>
            <person name="Gellesch M."/>
            <person name="Goldberg J."/>
            <person name="Griggs A."/>
            <person name="Gujja S."/>
            <person name="Heiman D."/>
            <person name="Howarth C."/>
            <person name="Larson L."/>
            <person name="Lui A."/>
            <person name="MacDonald P.J.P."/>
            <person name="Montmayeur A."/>
            <person name="Murphy C."/>
            <person name="Neiman D."/>
            <person name="Pearson M."/>
            <person name="Priest M."/>
            <person name="Roberts A."/>
            <person name="Saif S."/>
            <person name="Shea T."/>
            <person name="Shenoy N."/>
            <person name="Sisk P."/>
            <person name="Stolte C."/>
            <person name="Sykes S."/>
            <person name="Wortman J."/>
            <person name="Nusbaum C."/>
            <person name="Birren B."/>
        </authorList>
    </citation>
    <scope>NUCLEOTIDE SEQUENCE [LARGE SCALE GENOMIC DNA]</scope>
    <source>
        <strain evidence="7 8">WAL-18680</strain>
    </source>
</reference>
<dbReference type="PROSITE" id="PS51296">
    <property type="entry name" value="RIESKE"/>
    <property type="match status" value="1"/>
</dbReference>
<dbReference type="GO" id="GO:0051537">
    <property type="term" value="F:2 iron, 2 sulfur cluster binding"/>
    <property type="evidence" value="ECO:0007669"/>
    <property type="project" value="UniProtKB-KW"/>
</dbReference>
<organism evidence="7 8">
    <name type="scientific">Hungatella hathewayi WAL-18680</name>
    <dbReference type="NCBI Taxonomy" id="742737"/>
    <lineage>
        <taxon>Bacteria</taxon>
        <taxon>Bacillati</taxon>
        <taxon>Bacillota</taxon>
        <taxon>Clostridia</taxon>
        <taxon>Lachnospirales</taxon>
        <taxon>Lachnospiraceae</taxon>
        <taxon>Hungatella</taxon>
    </lineage>
</organism>
<dbReference type="Gene3D" id="3.50.50.60">
    <property type="entry name" value="FAD/NAD(P)-binding domain"/>
    <property type="match status" value="1"/>
</dbReference>
<dbReference type="GO" id="GO:0016705">
    <property type="term" value="F:oxidoreductase activity, acting on paired donors, with incorporation or reduction of molecular oxygen"/>
    <property type="evidence" value="ECO:0007669"/>
    <property type="project" value="UniProtKB-ARBA"/>
</dbReference>
<dbReference type="Pfam" id="PF01266">
    <property type="entry name" value="DAO"/>
    <property type="match status" value="1"/>
</dbReference>
<dbReference type="PANTHER" id="PTHR13847">
    <property type="entry name" value="SARCOSINE DEHYDROGENASE-RELATED"/>
    <property type="match status" value="1"/>
</dbReference>
<dbReference type="InterPro" id="IPR006076">
    <property type="entry name" value="FAD-dep_OxRdtase"/>
</dbReference>
<dbReference type="InterPro" id="IPR036922">
    <property type="entry name" value="Rieske_2Fe-2S_sf"/>
</dbReference>
<dbReference type="Gene3D" id="3.30.9.10">
    <property type="entry name" value="D-Amino Acid Oxidase, subunit A, domain 2"/>
    <property type="match status" value="1"/>
</dbReference>
<keyword evidence="8" id="KW-1185">Reference proteome</keyword>
<feature type="domain" description="Rieske" evidence="6">
    <location>
        <begin position="397"/>
        <end position="441"/>
    </location>
</feature>
<dbReference type="InterPro" id="IPR005805">
    <property type="entry name" value="Rieske_Fe-S_prot_C"/>
</dbReference>
<dbReference type="GO" id="GO:0016020">
    <property type="term" value="C:membrane"/>
    <property type="evidence" value="ECO:0007669"/>
    <property type="project" value="InterPro"/>
</dbReference>
<dbReference type="PATRIC" id="fig|742737.3.peg.2116"/>
<dbReference type="InterPro" id="IPR017941">
    <property type="entry name" value="Rieske_2Fe-2S"/>
</dbReference>
<dbReference type="Proteomes" id="UP000005384">
    <property type="component" value="Unassembled WGS sequence"/>
</dbReference>
<evidence type="ECO:0000256" key="5">
    <source>
        <dbReference type="ARBA" id="ARBA00023157"/>
    </source>
</evidence>
<dbReference type="EMBL" id="ADLN01000041">
    <property type="protein sequence ID" value="EHI59945.1"/>
    <property type="molecule type" value="Genomic_DNA"/>
</dbReference>
<keyword evidence="2" id="KW-0479">Metal-binding</keyword>
<evidence type="ECO:0000256" key="1">
    <source>
        <dbReference type="ARBA" id="ARBA00022714"/>
    </source>
</evidence>
<dbReference type="HOGENOM" id="CLU_007884_15_1_9"/>
<dbReference type="GO" id="GO:0046872">
    <property type="term" value="F:metal ion binding"/>
    <property type="evidence" value="ECO:0007669"/>
    <property type="project" value="UniProtKB-KW"/>
</dbReference>
<dbReference type="SUPFAM" id="SSF50022">
    <property type="entry name" value="ISP domain"/>
    <property type="match status" value="1"/>
</dbReference>
<dbReference type="PRINTS" id="PR00162">
    <property type="entry name" value="RIESKE"/>
</dbReference>
<keyword evidence="5" id="KW-1015">Disulfide bond</keyword>
<dbReference type="OrthoDB" id="9767869at2"/>
<keyword evidence="3" id="KW-0408">Iron</keyword>
<dbReference type="GO" id="GO:0004497">
    <property type="term" value="F:monooxygenase activity"/>
    <property type="evidence" value="ECO:0007669"/>
    <property type="project" value="UniProtKB-ARBA"/>
</dbReference>
<keyword evidence="4" id="KW-0411">Iron-sulfur</keyword>
<evidence type="ECO:0000256" key="3">
    <source>
        <dbReference type="ARBA" id="ARBA00023004"/>
    </source>
</evidence>
<name>G5IF16_9FIRM</name>
<dbReference type="Gene3D" id="2.102.10.10">
    <property type="entry name" value="Rieske [2Fe-2S] iron-sulphur domain"/>
    <property type="match status" value="1"/>
</dbReference>
<keyword evidence="1" id="KW-0001">2Fe-2S</keyword>
<evidence type="ECO:0000256" key="2">
    <source>
        <dbReference type="ARBA" id="ARBA00022723"/>
    </source>
</evidence>
<evidence type="ECO:0000259" key="6">
    <source>
        <dbReference type="PROSITE" id="PS51296"/>
    </source>
</evidence>
<sequence>MNSIWSDAGIARRNPLPGNMETEVAVIGGGMAGILTAYYLQKKGKQVVVLEANRIGSGQTSGTTAKITSQHNLIYQKLISQVGLEQARQYAAANQAAIREYRQLIQKNSIFCDFEELPSYLYSTTVSEPLRREAEAAGRLGIRADFVTKTELPFAIHGAVRFEGQAKFHPMEFLQSISMPLTIYENTTVMSVNGHKVRTDRGTVTAESVVFACHYPFVNIPGFYFARMYQKRSYVLALRHAPYFHGMYLGIEKEGLSFRQAEEYLLLGGRGHRTGKVPSANPYKSLQAAAAHLFPEAKVAAHWSAQDCMTMDSIPYIGQFAPSRPNWYVATGFNKWGMTSSMVSAMILSDMICGIPNPYAQVFSPKRLNLRASASEGMVHMGESVKDLTLGACRPPARCPHLGCKLLWNASESTWECPCHGSRFNHSGELLNGPAQTDVIF</sequence>
<evidence type="ECO:0000313" key="7">
    <source>
        <dbReference type="EMBL" id="EHI59945.1"/>
    </source>
</evidence>
<protein>
    <recommendedName>
        <fullName evidence="6">Rieske domain-containing protein</fullName>
    </recommendedName>
</protein>
<dbReference type="PANTHER" id="PTHR13847:SF274">
    <property type="entry name" value="RIESKE 2FE-2S IRON-SULFUR PROTEIN YHFW-RELATED"/>
    <property type="match status" value="1"/>
</dbReference>
<proteinExistence type="predicted"/>
<dbReference type="SUPFAM" id="SSF51905">
    <property type="entry name" value="FAD/NAD(P)-binding domain"/>
    <property type="match status" value="1"/>
</dbReference>
<dbReference type="InterPro" id="IPR036188">
    <property type="entry name" value="FAD/NAD-bd_sf"/>
</dbReference>